<dbReference type="GO" id="GO:0031177">
    <property type="term" value="F:phosphopantetheine binding"/>
    <property type="evidence" value="ECO:0007669"/>
    <property type="project" value="TreeGrafter"/>
</dbReference>
<dbReference type="Proteomes" id="UP000552644">
    <property type="component" value="Unassembled WGS sequence"/>
</dbReference>
<dbReference type="PANTHER" id="PTHR45527">
    <property type="entry name" value="NONRIBOSOMAL PEPTIDE SYNTHETASE"/>
    <property type="match status" value="1"/>
</dbReference>
<organism evidence="2 3">
    <name type="scientific">Streptosporangium saharense</name>
    <dbReference type="NCBI Taxonomy" id="1706840"/>
    <lineage>
        <taxon>Bacteria</taxon>
        <taxon>Bacillati</taxon>
        <taxon>Actinomycetota</taxon>
        <taxon>Actinomycetes</taxon>
        <taxon>Streptosporangiales</taxon>
        <taxon>Streptosporangiaceae</taxon>
        <taxon>Streptosporangium</taxon>
    </lineage>
</organism>
<evidence type="ECO:0000313" key="2">
    <source>
        <dbReference type="EMBL" id="MBB4915639.1"/>
    </source>
</evidence>
<reference evidence="2 3" key="1">
    <citation type="submission" date="2020-08" db="EMBL/GenBank/DDBJ databases">
        <title>Genomic Encyclopedia of Type Strains, Phase III (KMG-III): the genomes of soil and plant-associated and newly described type strains.</title>
        <authorList>
            <person name="Whitman W."/>
        </authorList>
    </citation>
    <scope>NUCLEOTIDE SEQUENCE [LARGE SCALE GENOMIC DNA]</scope>
    <source>
        <strain evidence="2 3">CECT 8840</strain>
    </source>
</reference>
<dbReference type="Gene3D" id="3.30.559.30">
    <property type="entry name" value="Nonribosomal peptide synthetase, condensation domain"/>
    <property type="match status" value="1"/>
</dbReference>
<dbReference type="RefSeq" id="WP_184714277.1">
    <property type="nucleotide sequence ID" value="NZ_JACHJP010000002.1"/>
</dbReference>
<name>A0A7W7QL93_9ACTN</name>
<dbReference type="GO" id="GO:0043041">
    <property type="term" value="P:amino acid activation for nonribosomal peptide biosynthetic process"/>
    <property type="evidence" value="ECO:0007669"/>
    <property type="project" value="TreeGrafter"/>
</dbReference>
<comment type="caution">
    <text evidence="2">The sequence shown here is derived from an EMBL/GenBank/DDBJ whole genome shotgun (WGS) entry which is preliminary data.</text>
</comment>
<dbReference type="GO" id="GO:0005737">
    <property type="term" value="C:cytoplasm"/>
    <property type="evidence" value="ECO:0007669"/>
    <property type="project" value="TreeGrafter"/>
</dbReference>
<dbReference type="InterPro" id="IPR001242">
    <property type="entry name" value="Condensation_dom"/>
</dbReference>
<proteinExistence type="predicted"/>
<gene>
    <name evidence="2" type="ORF">FHS44_002724</name>
</gene>
<dbReference type="GO" id="GO:0003824">
    <property type="term" value="F:catalytic activity"/>
    <property type="evidence" value="ECO:0007669"/>
    <property type="project" value="InterPro"/>
</dbReference>
<dbReference type="Gene3D" id="3.30.559.10">
    <property type="entry name" value="Chloramphenicol acetyltransferase-like domain"/>
    <property type="match status" value="1"/>
</dbReference>
<dbReference type="InterPro" id="IPR023213">
    <property type="entry name" value="CAT-like_dom_sf"/>
</dbReference>
<sequence>MTTFPLSLQQAENMPPGFARATNVPVLAARFGAGLRPERLTRAFEAVVARHQALRLRMFLDDGEPRQDIATPGGFVVEESFLPGAPDDAELTRLFEGVLAEPGDLAKEGPVTARLLRLGDGGHAALFAVRHVAADGWSVGVLNRDLRLLYLGERLPDLDADHYRRYVRHQRAQGDELTPRQREFFLSSLGGVPVLPARRPFGSEPATSYHHAGRRLGADDTVALYGLARRLRTTPAKVVMAAAFLAVRAYFGRESFGVLDVSAGRERGQADWAGLLSRGVPLPVTAPGDMTAGRFVAEVHRHSMRALLMLTGPYSLRRVLALPYGTGMAEALNRRFWTDGTPTAHSVMFNCLTVPSTPAAPFGTDVSFTPLWPLAPLAAEKSRISDLDVLPIIDGTSLTLTVAAHPGVHDEADAGFVLDSLERVLTGWARDWDQGRPLGRL</sequence>
<accession>A0A7W7QL93</accession>
<dbReference type="GO" id="GO:0008610">
    <property type="term" value="P:lipid biosynthetic process"/>
    <property type="evidence" value="ECO:0007669"/>
    <property type="project" value="UniProtKB-ARBA"/>
</dbReference>
<protein>
    <recommendedName>
        <fullName evidence="1">Condensation domain-containing protein</fullName>
    </recommendedName>
</protein>
<dbReference type="Pfam" id="PF00668">
    <property type="entry name" value="Condensation"/>
    <property type="match status" value="1"/>
</dbReference>
<dbReference type="EMBL" id="JACHJP010000002">
    <property type="protein sequence ID" value="MBB4915639.1"/>
    <property type="molecule type" value="Genomic_DNA"/>
</dbReference>
<dbReference type="SUPFAM" id="SSF52777">
    <property type="entry name" value="CoA-dependent acyltransferases"/>
    <property type="match status" value="2"/>
</dbReference>
<feature type="domain" description="Condensation" evidence="1">
    <location>
        <begin position="30"/>
        <end position="307"/>
    </location>
</feature>
<dbReference type="PANTHER" id="PTHR45527:SF1">
    <property type="entry name" value="FATTY ACID SYNTHASE"/>
    <property type="match status" value="1"/>
</dbReference>
<evidence type="ECO:0000313" key="3">
    <source>
        <dbReference type="Proteomes" id="UP000552644"/>
    </source>
</evidence>
<dbReference type="GO" id="GO:0044550">
    <property type="term" value="P:secondary metabolite biosynthetic process"/>
    <property type="evidence" value="ECO:0007669"/>
    <property type="project" value="TreeGrafter"/>
</dbReference>
<keyword evidence="3" id="KW-1185">Reference proteome</keyword>
<dbReference type="AlphaFoldDB" id="A0A7W7QL93"/>
<evidence type="ECO:0000259" key="1">
    <source>
        <dbReference type="Pfam" id="PF00668"/>
    </source>
</evidence>